<dbReference type="InterPro" id="IPR041458">
    <property type="entry name" value="Rv3651-like_N"/>
</dbReference>
<feature type="domain" description="Rv3651-like C-terminal" evidence="2">
    <location>
        <begin position="244"/>
        <end position="350"/>
    </location>
</feature>
<dbReference type="Pfam" id="PF18007">
    <property type="entry name" value="Rv3651-like_N"/>
    <property type="match status" value="1"/>
</dbReference>
<feature type="domain" description="Rv3651-like N-terminal" evidence="1">
    <location>
        <begin position="28"/>
        <end position="119"/>
    </location>
</feature>
<protein>
    <submittedName>
        <fullName evidence="3">Uncharacterized protein</fullName>
    </submittedName>
</protein>
<organism evidence="3 4">
    <name type="scientific">Nocardia terpenica</name>
    <dbReference type="NCBI Taxonomy" id="455432"/>
    <lineage>
        <taxon>Bacteria</taxon>
        <taxon>Bacillati</taxon>
        <taxon>Actinomycetota</taxon>
        <taxon>Actinomycetes</taxon>
        <taxon>Mycobacteriales</taxon>
        <taxon>Nocardiaceae</taxon>
        <taxon>Nocardia</taxon>
    </lineage>
</organism>
<reference evidence="3 4" key="1">
    <citation type="submission" date="2016-04" db="EMBL/GenBank/DDBJ databases">
        <authorList>
            <person name="Evans L.H."/>
            <person name="Alamgir A."/>
            <person name="Owens N."/>
            <person name="Weber N.D."/>
            <person name="Virtaneva K."/>
            <person name="Barbian K."/>
            <person name="Babar A."/>
            <person name="Rosenke K."/>
        </authorList>
    </citation>
    <scope>NUCLEOTIDE SEQUENCE [LARGE SCALE GENOMIC DNA]</scope>
    <source>
        <strain evidence="3 4">IFM 0406</strain>
    </source>
</reference>
<dbReference type="Proteomes" id="UP000076512">
    <property type="component" value="Unassembled WGS sequence"/>
</dbReference>
<comment type="caution">
    <text evidence="3">The sequence shown here is derived from an EMBL/GenBank/DDBJ whole genome shotgun (WGS) entry which is preliminary data.</text>
</comment>
<evidence type="ECO:0000313" key="4">
    <source>
        <dbReference type="Proteomes" id="UP000076512"/>
    </source>
</evidence>
<dbReference type="OrthoDB" id="4745618at2"/>
<accession>A0A164KQ24</accession>
<sequence length="354" mass="39650">MILGHQERMINRMGEKILRQEDHTRSPQWLLIETFDDELDGNYTIVDWGGHPKEFLPLDKAVKGAAPKIRQAVNLVARSHEPLSATGAGRRVEVYPHFVGDRLHAVQVWSGTEDQIPPDRPLAGSWDINLTTLTALGSPEWAELADIPVDERGQERSLANMFAQVQTDERELRAMKRIIEAVPGSTHQGIWTVYRPDGRTFRSHFSCRIYEQPADGQLHRVARGVSQTVATGGDGRPEPLVLLEHRLLEADVPTGEYRALINLSNLRLIRWVHGSPIPDRISWRHVDGEPAPEIHPDDRRTMIEMAKGLAKSSTTGRLRVRGVDGSWIPIIARASLVAIDQETTAGLVKFTIDS</sequence>
<gene>
    <name evidence="3" type="ORF">AWN90_02515</name>
</gene>
<dbReference type="InterPro" id="IPR048578">
    <property type="entry name" value="Rv3651-like_C"/>
</dbReference>
<dbReference type="EMBL" id="LWGR01000012">
    <property type="protein sequence ID" value="KZM71617.1"/>
    <property type="molecule type" value="Genomic_DNA"/>
</dbReference>
<name>A0A164KQ24_9NOCA</name>
<evidence type="ECO:0000259" key="2">
    <source>
        <dbReference type="Pfam" id="PF21043"/>
    </source>
</evidence>
<dbReference type="Pfam" id="PF21043">
    <property type="entry name" value="Rv3651-like_C"/>
    <property type="match status" value="1"/>
</dbReference>
<evidence type="ECO:0000259" key="1">
    <source>
        <dbReference type="Pfam" id="PF18007"/>
    </source>
</evidence>
<proteinExistence type="predicted"/>
<keyword evidence="4" id="KW-1185">Reference proteome</keyword>
<dbReference type="AlphaFoldDB" id="A0A164KQ24"/>
<evidence type="ECO:0000313" key="3">
    <source>
        <dbReference type="EMBL" id="KZM71617.1"/>
    </source>
</evidence>